<dbReference type="Pfam" id="PF10544">
    <property type="entry name" value="T5orf172"/>
    <property type="match status" value="1"/>
</dbReference>
<dbReference type="PANTHER" id="PTHR28094:SF1">
    <property type="entry name" value="MEIOTICALLY UP-REGULATED GENE 113 PROTEIN"/>
    <property type="match status" value="1"/>
</dbReference>
<reference evidence="2" key="1">
    <citation type="journal article" date="2021" name="G3 (Bethesda)">
        <title>Genomic diversity, chromosomal rearrangements, and interspecies hybridization in the ogataea polymorpha species complex.</title>
        <authorList>
            <person name="Hanson S.J."/>
            <person name="Cinneide E.O."/>
            <person name="Salzberg L.I."/>
            <person name="Wolfe K.H."/>
            <person name="McGowan J."/>
            <person name="Fitzpatrick D.A."/>
            <person name="Matlin K."/>
        </authorList>
    </citation>
    <scope>NUCLEOTIDE SEQUENCE</scope>
    <source>
        <strain evidence="2">83-405-1</strain>
    </source>
</reference>
<evidence type="ECO:0000313" key="3">
    <source>
        <dbReference type="Proteomes" id="UP000738402"/>
    </source>
</evidence>
<dbReference type="PANTHER" id="PTHR28094">
    <property type="entry name" value="MEIOTICALLY UP-REGULATED GENE 113 PROTEIN"/>
    <property type="match status" value="1"/>
</dbReference>
<dbReference type="AlphaFoldDB" id="A0AAN6D302"/>
<sequence length="216" mass="25283">MKRCLGTTAKGERCKIILKQEAYCKYHINQGAGPNDKAGYVYIFTLKHLIEGSPKKQTWLRQADPNPENQINFAHTSVFDPKRHILIKVGYTTQRVRRRLSQWRERCKQDFQLLTPQTLDRVVSSNRDKLADLMERLSCLSLRSYKKYDFNEQAFKALNAFRSEQQVHAQLRSLFGSGRLYCDGCKSANSGVHKEWFLVPRKKVRNIMRMIDRLVD</sequence>
<comment type="caution">
    <text evidence="2">The sequence shown here is derived from an EMBL/GenBank/DDBJ whole genome shotgun (WGS) entry which is preliminary data.</text>
</comment>
<organism evidence="2 3">
    <name type="scientific">Ogataea haglerorum</name>
    <dbReference type="NCBI Taxonomy" id="1937702"/>
    <lineage>
        <taxon>Eukaryota</taxon>
        <taxon>Fungi</taxon>
        <taxon>Dikarya</taxon>
        <taxon>Ascomycota</taxon>
        <taxon>Saccharomycotina</taxon>
        <taxon>Pichiomycetes</taxon>
        <taxon>Pichiales</taxon>
        <taxon>Pichiaceae</taxon>
        <taxon>Ogataea</taxon>
    </lineage>
</organism>
<gene>
    <name evidence="2" type="ORF">KL933_003816</name>
</gene>
<evidence type="ECO:0000313" key="2">
    <source>
        <dbReference type="EMBL" id="KAG7725768.1"/>
    </source>
</evidence>
<dbReference type="EMBL" id="JAHLUH010000011">
    <property type="protein sequence ID" value="KAG7725768.1"/>
    <property type="molecule type" value="Genomic_DNA"/>
</dbReference>
<evidence type="ECO:0000259" key="1">
    <source>
        <dbReference type="Pfam" id="PF10544"/>
    </source>
</evidence>
<feature type="domain" description="Bacteriophage T5 Orf172 DNA-binding" evidence="1">
    <location>
        <begin position="82"/>
        <end position="211"/>
    </location>
</feature>
<name>A0AAN6D302_9ASCO</name>
<dbReference type="InterPro" id="IPR018306">
    <property type="entry name" value="Phage_T5_Orf172_DNA-bd"/>
</dbReference>
<protein>
    <recommendedName>
        <fullName evidence="1">Bacteriophage T5 Orf172 DNA-binding domain-containing protein</fullName>
    </recommendedName>
</protein>
<dbReference type="Proteomes" id="UP000738402">
    <property type="component" value="Unassembled WGS sequence"/>
</dbReference>
<dbReference type="InterPro" id="IPR053006">
    <property type="entry name" value="Meiosis_regulatory"/>
</dbReference>
<proteinExistence type="predicted"/>
<accession>A0AAN6D302</accession>